<organism evidence="1 2">
    <name type="scientific">Mycobacterium intracellulare 1956</name>
    <dbReference type="NCBI Taxonomy" id="1299331"/>
    <lineage>
        <taxon>Bacteria</taxon>
        <taxon>Bacillati</taxon>
        <taxon>Actinomycetota</taxon>
        <taxon>Actinomycetes</taxon>
        <taxon>Mycobacteriales</taxon>
        <taxon>Mycobacteriaceae</taxon>
        <taxon>Mycobacterium</taxon>
        <taxon>Mycobacterium avium complex (MAC)</taxon>
    </lineage>
</organism>
<reference evidence="1 2" key="1">
    <citation type="submission" date="2013-12" db="EMBL/GenBank/DDBJ databases">
        <authorList>
            <person name="Zelazny A."/>
            <person name="Olivier K."/>
            <person name="Holland S."/>
            <person name="Lenaerts A."/>
            <person name="Ordway D."/>
            <person name="DeGroote M.A."/>
            <person name="Parker T."/>
            <person name="Sizemore C."/>
            <person name="Tallon L.J."/>
            <person name="Sadzewicz L.K."/>
            <person name="Sengamalay N."/>
            <person name="Fraser C.M."/>
            <person name="Hine E."/>
            <person name="Shefchek K.A."/>
            <person name="Das S.P."/>
            <person name="Tettelin H."/>
        </authorList>
    </citation>
    <scope>NUCLEOTIDE SEQUENCE [LARGE SCALE GENOMIC DNA]</scope>
    <source>
        <strain evidence="1 2">1956</strain>
    </source>
</reference>
<sequence length="62" mass="7237">MSYDATLRFRRLFSRLQEPVDDFGEQALFYGQTVRYVPNALTRYRKETVRLIAEMTMGAGLS</sequence>
<dbReference type="EMBL" id="JAOG01000001">
    <property type="protein sequence ID" value="EUA57203.1"/>
    <property type="molecule type" value="Genomic_DNA"/>
</dbReference>
<gene>
    <name evidence="1" type="ORF">I550_0323</name>
</gene>
<comment type="caution">
    <text evidence="1">The sequence shown here is derived from an EMBL/GenBank/DDBJ whole genome shotgun (WGS) entry which is preliminary data.</text>
</comment>
<dbReference type="Proteomes" id="UP000020825">
    <property type="component" value="Unassembled WGS sequence"/>
</dbReference>
<proteinExistence type="predicted"/>
<dbReference type="PATRIC" id="fig|1299331.3.peg.319"/>
<evidence type="ECO:0000313" key="1">
    <source>
        <dbReference type="EMBL" id="EUA57203.1"/>
    </source>
</evidence>
<evidence type="ECO:0000313" key="2">
    <source>
        <dbReference type="Proteomes" id="UP000020825"/>
    </source>
</evidence>
<accession>X8CP08</accession>
<dbReference type="AlphaFoldDB" id="X8CP08"/>
<protein>
    <submittedName>
        <fullName evidence="1">ABC superfamily ATP binding cassette transporter, membrane domain protein</fullName>
    </submittedName>
</protein>
<name>X8CP08_MYCIT</name>